<evidence type="ECO:0000256" key="10">
    <source>
        <dbReference type="ARBA" id="ARBA00023133"/>
    </source>
</evidence>
<comment type="function">
    <text evidence="11">Involved in coproporphyrin-dependent heme b biosynthesis. Catalyzes the oxidation of coproporphyrinogen III to coproporphyrin III.</text>
</comment>
<dbReference type="InterPro" id="IPR050464">
    <property type="entry name" value="Zeta_carotene_desat/Oxidored"/>
</dbReference>
<evidence type="ECO:0000313" key="14">
    <source>
        <dbReference type="Proteomes" id="UP001418796"/>
    </source>
</evidence>
<dbReference type="PANTHER" id="PTHR42923">
    <property type="entry name" value="PROTOPORPHYRINOGEN OXIDASE"/>
    <property type="match status" value="1"/>
</dbReference>
<comment type="subcellular location">
    <subcellularLocation>
        <location evidence="11">Cytoplasm</location>
    </subcellularLocation>
</comment>
<evidence type="ECO:0000256" key="4">
    <source>
        <dbReference type="ARBA" id="ARBA00008310"/>
    </source>
</evidence>
<sequence>MKKRVAIIGGGITGLAAAFEIEKANQRGETKLDYQVIEGSNRLGGKIQTHRRDGFVIEAGPDSYLKRKTSMTTLIEEVGLKDELTTNDTGQSFILKGTSLYPIPAGAVMGVPTEITPFIKTGLFSPLGKVRALGDFVIPKTMGPNEDISLGHFFRKRLGNEVVDHLIEPLLSGIYGGDMDKLSLKATFPHFQQMEETNRSLIKGIKKSRPKTPKKADVPTKKEGMFQTLKHGIESLVEAVADKLDPESIHLSQNVKNITKSGSGFTLQYEDGVKEVFDYVIVTTPPPVTAKLLSHYPYFDYFKQMEMTSIATVAMVFPEEAVVQAEEGTGFVVSRKSGYTITACTWTSKKWRHTTPAGKVILRCYVGRPGHSDIVRKSDEEIIQTVLNDLAHVIEIKEKPDFFYVSRWSNPQYQVGHTFKLDKMKEDIEAFLPGLQVAGAGLAGVGLPDCIDQGKACAKAIMDSKQ</sequence>
<dbReference type="Gene3D" id="1.10.3110.10">
    <property type="entry name" value="protoporphyrinogen ix oxidase, domain 3"/>
    <property type="match status" value="1"/>
</dbReference>
<keyword evidence="9 11" id="KW-0560">Oxidoreductase</keyword>
<dbReference type="Proteomes" id="UP001418796">
    <property type="component" value="Unassembled WGS sequence"/>
</dbReference>
<keyword evidence="10 11" id="KW-0350">Heme biosynthesis</keyword>
<keyword evidence="7 11" id="KW-0285">Flavoprotein</keyword>
<dbReference type="NCBIfam" id="NF008845">
    <property type="entry name" value="PRK11883.1-5"/>
    <property type="match status" value="1"/>
</dbReference>
<proteinExistence type="inferred from homology"/>
<dbReference type="PANTHER" id="PTHR42923:SF3">
    <property type="entry name" value="PROTOPORPHYRINOGEN OXIDASE"/>
    <property type="match status" value="1"/>
</dbReference>
<dbReference type="InterPro" id="IPR002937">
    <property type="entry name" value="Amino_oxidase"/>
</dbReference>
<evidence type="ECO:0000256" key="6">
    <source>
        <dbReference type="ARBA" id="ARBA00019046"/>
    </source>
</evidence>
<evidence type="ECO:0000256" key="11">
    <source>
        <dbReference type="RuleBase" id="RU364052"/>
    </source>
</evidence>
<dbReference type="EMBL" id="JBCITK010000001">
    <property type="protein sequence ID" value="MEN0642924.1"/>
    <property type="molecule type" value="Genomic_DNA"/>
</dbReference>
<keyword evidence="11" id="KW-0963">Cytoplasm</keyword>
<reference evidence="13 14" key="1">
    <citation type="submission" date="2024-03" db="EMBL/GenBank/DDBJ databases">
        <title>Bacilli Hybrid Assemblies.</title>
        <authorList>
            <person name="Kovac J."/>
        </authorList>
    </citation>
    <scope>NUCLEOTIDE SEQUENCE [LARGE SCALE GENOMIC DNA]</scope>
    <source>
        <strain evidence="13 14">FSL R7-0666</strain>
    </source>
</reference>
<dbReference type="Gene3D" id="3.50.50.60">
    <property type="entry name" value="FAD/NAD(P)-binding domain"/>
    <property type="match status" value="1"/>
</dbReference>
<evidence type="ECO:0000256" key="1">
    <source>
        <dbReference type="ARBA" id="ARBA00001755"/>
    </source>
</evidence>
<evidence type="ECO:0000259" key="12">
    <source>
        <dbReference type="Pfam" id="PF01593"/>
    </source>
</evidence>
<comment type="similarity">
    <text evidence="4 11">Belongs to the protoporphyrinogen/coproporphyrinogen oxidase family. Coproporphyrinogen III oxidase subfamily.</text>
</comment>
<feature type="domain" description="Amine oxidase" evidence="12">
    <location>
        <begin position="12"/>
        <end position="462"/>
    </location>
</feature>
<dbReference type="InterPro" id="IPR004572">
    <property type="entry name" value="Protoporphyrinogen_oxidase"/>
</dbReference>
<dbReference type="Pfam" id="PF01593">
    <property type="entry name" value="Amino_oxidase"/>
    <property type="match status" value="1"/>
</dbReference>
<evidence type="ECO:0000256" key="8">
    <source>
        <dbReference type="ARBA" id="ARBA00022827"/>
    </source>
</evidence>
<comment type="pathway">
    <text evidence="3 11">Porphyrin-containing compound metabolism; protoheme biosynthesis.</text>
</comment>
<evidence type="ECO:0000256" key="3">
    <source>
        <dbReference type="ARBA" id="ARBA00004744"/>
    </source>
</evidence>
<evidence type="ECO:0000256" key="7">
    <source>
        <dbReference type="ARBA" id="ARBA00022630"/>
    </source>
</evidence>
<keyword evidence="8 11" id="KW-0274">FAD</keyword>
<dbReference type="SUPFAM" id="SSF54373">
    <property type="entry name" value="FAD-linked reductases, C-terminal domain"/>
    <property type="match status" value="1"/>
</dbReference>
<evidence type="ECO:0000256" key="9">
    <source>
        <dbReference type="ARBA" id="ARBA00023002"/>
    </source>
</evidence>
<keyword evidence="14" id="KW-1185">Reference proteome</keyword>
<organism evidence="13 14">
    <name type="scientific">Alkalicoccobacillus gibsonii</name>
    <dbReference type="NCBI Taxonomy" id="79881"/>
    <lineage>
        <taxon>Bacteria</taxon>
        <taxon>Bacillati</taxon>
        <taxon>Bacillota</taxon>
        <taxon>Bacilli</taxon>
        <taxon>Bacillales</taxon>
        <taxon>Bacillaceae</taxon>
        <taxon>Alkalicoccobacillus</taxon>
    </lineage>
</organism>
<accession>A0ABU9VGG7</accession>
<name>A0ABU9VGG7_9BACI</name>
<dbReference type="EC" id="1.3.3.15" evidence="5 11"/>
<gene>
    <name evidence="13" type="primary">hemY</name>
    <name evidence="13" type="ORF">MKY91_07170</name>
</gene>
<protein>
    <recommendedName>
        <fullName evidence="6 11">Coproporphyrinogen III oxidase</fullName>
        <ecNumber evidence="5 11">1.3.3.15</ecNumber>
    </recommendedName>
</protein>
<evidence type="ECO:0000313" key="13">
    <source>
        <dbReference type="EMBL" id="MEN0642924.1"/>
    </source>
</evidence>
<dbReference type="RefSeq" id="WP_343129937.1">
    <property type="nucleotide sequence ID" value="NZ_JBCITK010000001.1"/>
</dbReference>
<dbReference type="GO" id="GO:0004729">
    <property type="term" value="F:oxygen-dependent protoporphyrinogen oxidase activity"/>
    <property type="evidence" value="ECO:0007669"/>
    <property type="project" value="UniProtKB-EC"/>
</dbReference>
<evidence type="ECO:0000256" key="2">
    <source>
        <dbReference type="ARBA" id="ARBA00001974"/>
    </source>
</evidence>
<comment type="cofactor">
    <cofactor evidence="2 11">
        <name>FAD</name>
        <dbReference type="ChEBI" id="CHEBI:57692"/>
    </cofactor>
</comment>
<comment type="caution">
    <text evidence="13">The sequence shown here is derived from an EMBL/GenBank/DDBJ whole genome shotgun (WGS) entry which is preliminary data.</text>
</comment>
<comment type="catalytic activity">
    <reaction evidence="1">
        <text>coproporphyrinogen III + 3 O2 = coproporphyrin III + 3 H2O2</text>
        <dbReference type="Rhea" id="RHEA:43436"/>
        <dbReference type="ChEBI" id="CHEBI:15379"/>
        <dbReference type="ChEBI" id="CHEBI:16240"/>
        <dbReference type="ChEBI" id="CHEBI:57309"/>
        <dbReference type="ChEBI" id="CHEBI:131725"/>
        <dbReference type="EC" id="1.3.3.15"/>
    </reaction>
    <physiologicalReaction direction="left-to-right" evidence="1">
        <dbReference type="Rhea" id="RHEA:43437"/>
    </physiologicalReaction>
</comment>
<dbReference type="Gene3D" id="3.90.660.20">
    <property type="entry name" value="Protoporphyrinogen oxidase, mitochondrial, domain 2"/>
    <property type="match status" value="1"/>
</dbReference>
<dbReference type="NCBIfam" id="TIGR00562">
    <property type="entry name" value="proto_IX_ox"/>
    <property type="match status" value="1"/>
</dbReference>
<evidence type="ECO:0000256" key="5">
    <source>
        <dbReference type="ARBA" id="ARBA00012402"/>
    </source>
</evidence>
<dbReference type="InterPro" id="IPR036188">
    <property type="entry name" value="FAD/NAD-bd_sf"/>
</dbReference>
<dbReference type="SUPFAM" id="SSF51905">
    <property type="entry name" value="FAD/NAD(P)-binding domain"/>
    <property type="match status" value="1"/>
</dbReference>